<keyword evidence="4" id="KW-0732">Signal</keyword>
<evidence type="ECO:0000256" key="6">
    <source>
        <dbReference type="ARBA" id="ARBA00022825"/>
    </source>
</evidence>
<protein>
    <submittedName>
        <fullName evidence="10">Uncharacterized protein</fullName>
    </submittedName>
</protein>
<evidence type="ECO:0000256" key="3">
    <source>
        <dbReference type="ARBA" id="ARBA00022670"/>
    </source>
</evidence>
<evidence type="ECO:0000259" key="9">
    <source>
        <dbReference type="Pfam" id="PF17766"/>
    </source>
</evidence>
<dbReference type="InterPro" id="IPR000209">
    <property type="entry name" value="Peptidase_S8/S53_dom"/>
</dbReference>
<keyword evidence="3" id="KW-0645">Protease</keyword>
<comment type="similarity">
    <text evidence="2 7">Belongs to the peptidase S8 family.</text>
</comment>
<dbReference type="InterPro" id="IPR023828">
    <property type="entry name" value="Peptidase_S8_Ser-AS"/>
</dbReference>
<evidence type="ECO:0000313" key="11">
    <source>
        <dbReference type="Proteomes" id="UP001386955"/>
    </source>
</evidence>
<sequence>MLEMHPRSLPDTMAPHPDEALVKGKIVLCDEFQGTTAVGLVSGAAGILIRTLSPKDVANTFALPAVILSQKDGTIIKTYINLTSNPTAIIFKSNESKDWLSPSVASFSSRGPNAITSDILKPDIAAPGVDILAAWSPNSPISMVIGDERKTKYNIISGTSMACPHVTAVAAYVKSFHPDWSPAAIKSAIMTTATPMSPSLNPEAEFAYGTGQINPIKATNPGLVYDASEIDYVKFLCGQGYDTKTLQSIANDNSSCTQANIGVVWDLNLPSFVVSMNSSTLFSRVFHRTVPNVGSTTSKYKVRVTAPPSLLNIQVEPDVLSFSFLDKVPKPSLDSGIPWNNMVTNCVNAMIT</sequence>
<evidence type="ECO:0000256" key="4">
    <source>
        <dbReference type="ARBA" id="ARBA00022729"/>
    </source>
</evidence>
<keyword evidence="11" id="KW-1185">Reference proteome</keyword>
<dbReference type="Pfam" id="PF17766">
    <property type="entry name" value="fn3_6"/>
    <property type="match status" value="1"/>
</dbReference>
<dbReference type="AlphaFoldDB" id="A0AAN9XIC7"/>
<keyword evidence="6" id="KW-0720">Serine protease</keyword>
<dbReference type="Gene3D" id="3.40.50.200">
    <property type="entry name" value="Peptidase S8/S53 domain"/>
    <property type="match status" value="1"/>
</dbReference>
<dbReference type="GO" id="GO:0004252">
    <property type="term" value="F:serine-type endopeptidase activity"/>
    <property type="evidence" value="ECO:0007669"/>
    <property type="project" value="InterPro"/>
</dbReference>
<dbReference type="SUPFAM" id="SSF52743">
    <property type="entry name" value="Subtilisin-like"/>
    <property type="match status" value="1"/>
</dbReference>
<dbReference type="InterPro" id="IPR036852">
    <property type="entry name" value="Peptidase_S8/S53_dom_sf"/>
</dbReference>
<dbReference type="Gene3D" id="3.50.30.30">
    <property type="match status" value="1"/>
</dbReference>
<evidence type="ECO:0000259" key="8">
    <source>
        <dbReference type="Pfam" id="PF00082"/>
    </source>
</evidence>
<evidence type="ECO:0000256" key="7">
    <source>
        <dbReference type="PROSITE-ProRule" id="PRU01240"/>
    </source>
</evidence>
<accession>A0AAN9XIC7</accession>
<dbReference type="Proteomes" id="UP001386955">
    <property type="component" value="Unassembled WGS sequence"/>
</dbReference>
<evidence type="ECO:0000313" key="10">
    <source>
        <dbReference type="EMBL" id="KAK7393141.1"/>
    </source>
</evidence>
<dbReference type="InterPro" id="IPR045051">
    <property type="entry name" value="SBT"/>
</dbReference>
<evidence type="ECO:0000256" key="1">
    <source>
        <dbReference type="ARBA" id="ARBA00004613"/>
    </source>
</evidence>
<dbReference type="PANTHER" id="PTHR10795">
    <property type="entry name" value="PROPROTEIN CONVERTASE SUBTILISIN/KEXIN"/>
    <property type="match status" value="1"/>
</dbReference>
<dbReference type="GO" id="GO:0005576">
    <property type="term" value="C:extracellular region"/>
    <property type="evidence" value="ECO:0007669"/>
    <property type="project" value="UniProtKB-SubCell"/>
</dbReference>
<feature type="domain" description="Peptidase S8/S53" evidence="8">
    <location>
        <begin position="102"/>
        <end position="211"/>
    </location>
</feature>
<proteinExistence type="inferred from homology"/>
<keyword evidence="5" id="KW-0378">Hydrolase</keyword>
<dbReference type="CDD" id="cd02120">
    <property type="entry name" value="PA_subtilisin_like"/>
    <property type="match status" value="1"/>
</dbReference>
<feature type="domain" description="Subtilisin-like protease fibronectin type-III" evidence="9">
    <location>
        <begin position="266"/>
        <end position="323"/>
    </location>
</feature>
<dbReference type="PROSITE" id="PS51892">
    <property type="entry name" value="SUBTILASE"/>
    <property type="match status" value="1"/>
</dbReference>
<organism evidence="10 11">
    <name type="scientific">Psophocarpus tetragonolobus</name>
    <name type="common">Winged bean</name>
    <name type="synonym">Dolichos tetragonolobus</name>
    <dbReference type="NCBI Taxonomy" id="3891"/>
    <lineage>
        <taxon>Eukaryota</taxon>
        <taxon>Viridiplantae</taxon>
        <taxon>Streptophyta</taxon>
        <taxon>Embryophyta</taxon>
        <taxon>Tracheophyta</taxon>
        <taxon>Spermatophyta</taxon>
        <taxon>Magnoliopsida</taxon>
        <taxon>eudicotyledons</taxon>
        <taxon>Gunneridae</taxon>
        <taxon>Pentapetalae</taxon>
        <taxon>rosids</taxon>
        <taxon>fabids</taxon>
        <taxon>Fabales</taxon>
        <taxon>Fabaceae</taxon>
        <taxon>Papilionoideae</taxon>
        <taxon>50 kb inversion clade</taxon>
        <taxon>NPAAA clade</taxon>
        <taxon>indigoferoid/millettioid clade</taxon>
        <taxon>Phaseoleae</taxon>
        <taxon>Psophocarpus</taxon>
    </lineage>
</organism>
<gene>
    <name evidence="10" type="ORF">VNO78_21617</name>
</gene>
<dbReference type="Pfam" id="PF00082">
    <property type="entry name" value="Peptidase_S8"/>
    <property type="match status" value="1"/>
</dbReference>
<dbReference type="InterPro" id="IPR041469">
    <property type="entry name" value="Subtilisin-like_FN3"/>
</dbReference>
<dbReference type="EMBL" id="JAYMYS010000005">
    <property type="protein sequence ID" value="KAK7393141.1"/>
    <property type="molecule type" value="Genomic_DNA"/>
</dbReference>
<dbReference type="PROSITE" id="PS00138">
    <property type="entry name" value="SUBTILASE_SER"/>
    <property type="match status" value="1"/>
</dbReference>
<dbReference type="GO" id="GO:0006508">
    <property type="term" value="P:proteolysis"/>
    <property type="evidence" value="ECO:0007669"/>
    <property type="project" value="UniProtKB-KW"/>
</dbReference>
<dbReference type="Gene3D" id="2.60.40.2310">
    <property type="match status" value="1"/>
</dbReference>
<comment type="caution">
    <text evidence="7">Lacks conserved residue(s) required for the propagation of feature annotation.</text>
</comment>
<comment type="caution">
    <text evidence="10">The sequence shown here is derived from an EMBL/GenBank/DDBJ whole genome shotgun (WGS) entry which is preliminary data.</text>
</comment>
<name>A0AAN9XIC7_PSOTE</name>
<reference evidence="10 11" key="1">
    <citation type="submission" date="2024-01" db="EMBL/GenBank/DDBJ databases">
        <title>The genomes of 5 underutilized Papilionoideae crops provide insights into root nodulation and disease resistanc.</title>
        <authorList>
            <person name="Jiang F."/>
        </authorList>
    </citation>
    <scope>NUCLEOTIDE SEQUENCE [LARGE SCALE GENOMIC DNA]</scope>
    <source>
        <strain evidence="10">DUOXIRENSHENG_FW03</strain>
        <tissue evidence="10">Leaves</tissue>
    </source>
</reference>
<evidence type="ECO:0000256" key="2">
    <source>
        <dbReference type="ARBA" id="ARBA00011073"/>
    </source>
</evidence>
<comment type="subcellular location">
    <subcellularLocation>
        <location evidence="1">Secreted</location>
    </subcellularLocation>
</comment>
<evidence type="ECO:0000256" key="5">
    <source>
        <dbReference type="ARBA" id="ARBA00022801"/>
    </source>
</evidence>